<proteinExistence type="predicted"/>
<dbReference type="InterPro" id="IPR016167">
    <property type="entry name" value="FAD-bd_PCMH_sub1"/>
</dbReference>
<evidence type="ECO:0000256" key="2">
    <source>
        <dbReference type="ARBA" id="ARBA00023002"/>
    </source>
</evidence>
<dbReference type="PANTHER" id="PTHR43762:SF1">
    <property type="entry name" value="D-ARABINONO-1,4-LACTONE OXIDASE"/>
    <property type="match status" value="1"/>
</dbReference>
<dbReference type="Proteomes" id="UP000236594">
    <property type="component" value="Unassembled WGS sequence"/>
</dbReference>
<name>A0A316X533_9FLAO</name>
<evidence type="ECO:0000256" key="1">
    <source>
        <dbReference type="ARBA" id="ARBA00022827"/>
    </source>
</evidence>
<dbReference type="AlphaFoldDB" id="A0A316X533"/>
<dbReference type="PROSITE" id="PS51387">
    <property type="entry name" value="FAD_PCMH"/>
    <property type="match status" value="1"/>
</dbReference>
<dbReference type="RefSeq" id="WP_109712492.1">
    <property type="nucleotide sequence ID" value="NZ_PPED02000003.1"/>
</dbReference>
<dbReference type="Gene3D" id="3.30.70.2520">
    <property type="match status" value="1"/>
</dbReference>
<organism evidence="4 5">
    <name type="scientific">Chryseobacterium phosphatilyticum</name>
    <dbReference type="NCBI Taxonomy" id="475075"/>
    <lineage>
        <taxon>Bacteria</taxon>
        <taxon>Pseudomonadati</taxon>
        <taxon>Bacteroidota</taxon>
        <taxon>Flavobacteriia</taxon>
        <taxon>Flavobacteriales</taxon>
        <taxon>Weeksellaceae</taxon>
        <taxon>Chryseobacterium group</taxon>
        <taxon>Chryseobacterium</taxon>
    </lineage>
</organism>
<accession>A0A316X533</accession>
<keyword evidence="5" id="KW-1185">Reference proteome</keyword>
<dbReference type="Gene3D" id="3.30.43.10">
    <property type="entry name" value="Uridine Diphospho-n-acetylenolpyruvylglucosamine Reductase, domain 2"/>
    <property type="match status" value="1"/>
</dbReference>
<dbReference type="InterPro" id="IPR010031">
    <property type="entry name" value="FAD_lactone_oxidase-like"/>
</dbReference>
<evidence type="ECO:0000313" key="5">
    <source>
        <dbReference type="Proteomes" id="UP000236594"/>
    </source>
</evidence>
<sequence>MIKKENYTWNNWAGNQSCLSENYFEPETEEQIIEIVRFSEKNKKKIRVVGSGHSFSPIAISNEILISLKNYRKLISVNKDIIVCQGGMYLYELYNIMLLNRLSFPNFGVINKQTVAGAIATGTHGSSLMHKSLSSQIEKLRIITATGDPIEIASETKWKIDDQEFNLWEAASLSLGSFGIVTEVTLKCDPLFYVKSEESVIDFDDFLKSMDDYAKYYEYFKAWWFPHTDKVYLFKAERIEEEQYRKKDQWIKYTEEQKKRDIEIDRLTTPLFIKSNHDPSLIPQINSYCLEYFFTPRTRIGNCFEILVHDETVPMVVSEYGLSMSDNNHKKALKEFRDVLEQSKYKLHFPVDLRYTHAENSYLSPAYKQNTFYIGVCIREYREEKIHPSMQLFFDVMNKYTARPNWGKLSDLSKTASEEKFPGMESFQKLRDTVDPERIFLNAFLENIF</sequence>
<evidence type="ECO:0000313" key="4">
    <source>
        <dbReference type="EMBL" id="PWN68905.1"/>
    </source>
</evidence>
<dbReference type="InterPro" id="IPR007173">
    <property type="entry name" value="ALO_C"/>
</dbReference>
<dbReference type="Gene3D" id="3.30.465.10">
    <property type="match status" value="1"/>
</dbReference>
<reference evidence="4 5" key="1">
    <citation type="submission" date="2018-04" db="EMBL/GenBank/DDBJ databases">
        <title>Draft Genome Sequence of Phosphate-Solubilizing Chryseobacterium sp. ISE14 that is a Biocontrol and Plant Growth-Promoting Rhizobacterium Isolated from Cucumber.</title>
        <authorList>
            <person name="Jeong J.-J."/>
            <person name="Sang M.K."/>
            <person name="Choi I.-G."/>
            <person name="Kim K.D."/>
        </authorList>
    </citation>
    <scope>NUCLEOTIDE SEQUENCE [LARGE SCALE GENOMIC DNA]</scope>
    <source>
        <strain evidence="4 5">ISE14</strain>
    </source>
</reference>
<gene>
    <name evidence="4" type="ORF">C1631_012570</name>
</gene>
<dbReference type="GO" id="GO:0071949">
    <property type="term" value="F:FAD binding"/>
    <property type="evidence" value="ECO:0007669"/>
    <property type="project" value="InterPro"/>
</dbReference>
<dbReference type="Pfam" id="PF04030">
    <property type="entry name" value="ALO"/>
    <property type="match status" value="1"/>
</dbReference>
<dbReference type="GO" id="GO:0016020">
    <property type="term" value="C:membrane"/>
    <property type="evidence" value="ECO:0007669"/>
    <property type="project" value="InterPro"/>
</dbReference>
<dbReference type="Pfam" id="PF01565">
    <property type="entry name" value="FAD_binding_4"/>
    <property type="match status" value="1"/>
</dbReference>
<keyword evidence="1" id="KW-0285">Flavoprotein</keyword>
<keyword evidence="1" id="KW-0274">FAD</keyword>
<dbReference type="SUPFAM" id="SSF56176">
    <property type="entry name" value="FAD-binding/transporter-associated domain-like"/>
    <property type="match status" value="1"/>
</dbReference>
<comment type="caution">
    <text evidence="4">The sequence shown here is derived from an EMBL/GenBank/DDBJ whole genome shotgun (WGS) entry which is preliminary data.</text>
</comment>
<feature type="domain" description="FAD-binding PCMH-type" evidence="3">
    <location>
        <begin position="16"/>
        <end position="191"/>
    </location>
</feature>
<dbReference type="PANTHER" id="PTHR43762">
    <property type="entry name" value="L-GULONOLACTONE OXIDASE"/>
    <property type="match status" value="1"/>
</dbReference>
<keyword evidence="2" id="KW-0560">Oxidoreductase</keyword>
<dbReference type="InterPro" id="IPR016166">
    <property type="entry name" value="FAD-bd_PCMH"/>
</dbReference>
<dbReference type="OrthoDB" id="9768764at2"/>
<protein>
    <recommendedName>
        <fullName evidence="3">FAD-binding PCMH-type domain-containing protein</fullName>
    </recommendedName>
</protein>
<dbReference type="InterPro" id="IPR006094">
    <property type="entry name" value="Oxid_FAD_bind_N"/>
</dbReference>
<dbReference type="GO" id="GO:0003885">
    <property type="term" value="F:D-arabinono-1,4-lactone oxidase activity"/>
    <property type="evidence" value="ECO:0007669"/>
    <property type="project" value="InterPro"/>
</dbReference>
<dbReference type="InterPro" id="IPR016171">
    <property type="entry name" value="Vanillyl_alc_oxidase_C-sub2"/>
</dbReference>
<dbReference type="InterPro" id="IPR036318">
    <property type="entry name" value="FAD-bd_PCMH-like_sf"/>
</dbReference>
<dbReference type="PIRSF" id="PIRSF000136">
    <property type="entry name" value="LGO_GLO"/>
    <property type="match status" value="1"/>
</dbReference>
<evidence type="ECO:0000259" key="3">
    <source>
        <dbReference type="PROSITE" id="PS51387"/>
    </source>
</evidence>
<dbReference type="Gene3D" id="1.10.45.10">
    <property type="entry name" value="Vanillyl-alcohol Oxidase, Chain A, domain 4"/>
    <property type="match status" value="1"/>
</dbReference>
<dbReference type="EMBL" id="PPED02000003">
    <property type="protein sequence ID" value="PWN68905.1"/>
    <property type="molecule type" value="Genomic_DNA"/>
</dbReference>
<dbReference type="InterPro" id="IPR016169">
    <property type="entry name" value="FAD-bd_PCMH_sub2"/>
</dbReference>